<proteinExistence type="predicted"/>
<gene>
    <name evidence="1" type="ORF">PDIGIT_LOCUS11738</name>
</gene>
<dbReference type="Proteomes" id="UP001152607">
    <property type="component" value="Unassembled WGS sequence"/>
</dbReference>
<keyword evidence="2" id="KW-1185">Reference proteome</keyword>
<dbReference type="EMBL" id="CAOQHR010000008">
    <property type="protein sequence ID" value="CAI6338608.1"/>
    <property type="molecule type" value="Genomic_DNA"/>
</dbReference>
<protein>
    <submittedName>
        <fullName evidence="1">Uncharacterized protein</fullName>
    </submittedName>
</protein>
<evidence type="ECO:0000313" key="2">
    <source>
        <dbReference type="Proteomes" id="UP001152607"/>
    </source>
</evidence>
<evidence type="ECO:0000313" key="1">
    <source>
        <dbReference type="EMBL" id="CAI6338608.1"/>
    </source>
</evidence>
<dbReference type="AlphaFoldDB" id="A0A9W4UQQ0"/>
<comment type="caution">
    <text evidence="1">The sequence shown here is derived from an EMBL/GenBank/DDBJ whole genome shotgun (WGS) entry which is preliminary data.</text>
</comment>
<sequence length="105" mass="11610">MIYICIEVPATPSAHPLSSPNSITLPARTSTLSYKRPLQLIHQSDQYLSTSPCALSGSESDQTNNTRLGSFRFSFPPPHPPKCATSLHCTMRCMHVRTLVRMHAS</sequence>
<reference evidence="1" key="1">
    <citation type="submission" date="2023-01" db="EMBL/GenBank/DDBJ databases">
        <authorList>
            <person name="Van Ghelder C."/>
            <person name="Rancurel C."/>
        </authorList>
    </citation>
    <scope>NUCLEOTIDE SEQUENCE</scope>
    <source>
        <strain evidence="1">CNCM I-4278</strain>
    </source>
</reference>
<organism evidence="1 2">
    <name type="scientific">Periconia digitata</name>
    <dbReference type="NCBI Taxonomy" id="1303443"/>
    <lineage>
        <taxon>Eukaryota</taxon>
        <taxon>Fungi</taxon>
        <taxon>Dikarya</taxon>
        <taxon>Ascomycota</taxon>
        <taxon>Pezizomycotina</taxon>
        <taxon>Dothideomycetes</taxon>
        <taxon>Pleosporomycetidae</taxon>
        <taxon>Pleosporales</taxon>
        <taxon>Massarineae</taxon>
        <taxon>Periconiaceae</taxon>
        <taxon>Periconia</taxon>
    </lineage>
</organism>
<accession>A0A9W4UQQ0</accession>
<name>A0A9W4UQQ0_9PLEO</name>